<name>A0AAF0ATI3_9SCHI</name>
<dbReference type="InterPro" id="IPR003511">
    <property type="entry name" value="HORMA_dom"/>
</dbReference>
<dbReference type="PANTHER" id="PTHR11842">
    <property type="entry name" value="MITOTIC SPINDLE ASSEMBLY CHECKPOINT PROTEIN MAD2"/>
    <property type="match status" value="1"/>
</dbReference>
<sequence length="218" mass="25637">MATEDPSWTVKQCIDVFREFLIVCIHSILCNRQLYPESLFIKSRKYNTVVWQSRHPILCNYIQDAVEACTQELQEGIVECIYLSITSTDQVELERYIFSAYSIPRIPDFLLEKPVSPRVPYSDSFVESLRAAMIRIQNATHSLQQLPENCSWSIRLTLKENNTRPKAWETWYLSEHTPESNLERRYQNLTIPLRNISIGPMDSEIWLESRPDVYDNEK</sequence>
<evidence type="ECO:0000259" key="2">
    <source>
        <dbReference type="PROSITE" id="PS50815"/>
    </source>
</evidence>
<dbReference type="PROSITE" id="PS50815">
    <property type="entry name" value="HORMA"/>
    <property type="match status" value="1"/>
</dbReference>
<dbReference type="InterPro" id="IPR045091">
    <property type="entry name" value="Mad2-like"/>
</dbReference>
<dbReference type="KEGG" id="som:SOMG_01505"/>
<protein>
    <submittedName>
        <fullName evidence="3">Mitochondrial DNA polymerase, zeta subunit Rev7</fullName>
    </submittedName>
</protein>
<evidence type="ECO:0000313" key="4">
    <source>
        <dbReference type="Proteomes" id="UP001212411"/>
    </source>
</evidence>
<gene>
    <name evidence="3" type="primary">rev7</name>
    <name evidence="3" type="ORF">SOMG_01505</name>
</gene>
<proteinExistence type="inferred from homology"/>
<dbReference type="Gene3D" id="3.30.900.10">
    <property type="entry name" value="HORMA domain"/>
    <property type="match status" value="1"/>
</dbReference>
<evidence type="ECO:0000313" key="3">
    <source>
        <dbReference type="EMBL" id="WBW71521.1"/>
    </source>
</evidence>
<organism evidence="3 4">
    <name type="scientific">Schizosaccharomyces osmophilus</name>
    <dbReference type="NCBI Taxonomy" id="2545709"/>
    <lineage>
        <taxon>Eukaryota</taxon>
        <taxon>Fungi</taxon>
        <taxon>Dikarya</taxon>
        <taxon>Ascomycota</taxon>
        <taxon>Taphrinomycotina</taxon>
        <taxon>Schizosaccharomycetes</taxon>
        <taxon>Schizosaccharomycetales</taxon>
        <taxon>Schizosaccharomycetaceae</taxon>
        <taxon>Schizosaccharomyces</taxon>
    </lineage>
</organism>
<dbReference type="GO" id="GO:0016035">
    <property type="term" value="C:zeta DNA polymerase complex"/>
    <property type="evidence" value="ECO:0007669"/>
    <property type="project" value="TreeGrafter"/>
</dbReference>
<dbReference type="EMBL" id="CP115611">
    <property type="protein sequence ID" value="WBW71521.1"/>
    <property type="molecule type" value="Genomic_DNA"/>
</dbReference>
<feature type="domain" description="HORMA" evidence="2">
    <location>
        <begin position="11"/>
        <end position="207"/>
    </location>
</feature>
<dbReference type="RefSeq" id="XP_056035764.1">
    <property type="nucleotide sequence ID" value="XM_056180298.1"/>
</dbReference>
<comment type="similarity">
    <text evidence="1">Belongs to the MAD2 family.</text>
</comment>
<dbReference type="PANTHER" id="PTHR11842:SF10">
    <property type="entry name" value="MITOTIC SPINDLE ASSEMBLY CHECKPOINT PROTEIN MAD2B"/>
    <property type="match status" value="1"/>
</dbReference>
<evidence type="ECO:0000256" key="1">
    <source>
        <dbReference type="ARBA" id="ARBA00010348"/>
    </source>
</evidence>
<dbReference type="AlphaFoldDB" id="A0AAF0ATI3"/>
<dbReference type="Pfam" id="PF02301">
    <property type="entry name" value="HORMA"/>
    <property type="match status" value="1"/>
</dbReference>
<dbReference type="GeneID" id="80874987"/>
<dbReference type="SUPFAM" id="SSF56019">
    <property type="entry name" value="The spindle assembly checkpoint protein mad2"/>
    <property type="match status" value="1"/>
</dbReference>
<dbReference type="InterPro" id="IPR036570">
    <property type="entry name" value="HORMA_dom_sf"/>
</dbReference>
<dbReference type="Proteomes" id="UP001212411">
    <property type="component" value="Chromosome 1"/>
</dbReference>
<accession>A0AAF0ATI3</accession>
<reference evidence="3 4" key="1">
    <citation type="journal article" date="2023" name="G3 (Bethesda)">
        <title>A high-quality reference genome for the fission yeast Schizosaccharomyces osmophilus.</title>
        <authorList>
            <person name="Jia G.S."/>
            <person name="Zhang W.C."/>
            <person name="Liang Y."/>
            <person name="Liu X.H."/>
            <person name="Rhind N."/>
            <person name="Pidoux A."/>
            <person name="Brysch-Herzberg M."/>
            <person name="Du L.L."/>
        </authorList>
    </citation>
    <scope>NUCLEOTIDE SEQUENCE [LARGE SCALE GENOMIC DNA]</scope>
    <source>
        <strain evidence="3 4">CBS 15793</strain>
    </source>
</reference>
<keyword evidence="4" id="KW-1185">Reference proteome</keyword>